<evidence type="ECO:0000313" key="4">
    <source>
        <dbReference type="Proteomes" id="UP000186583"/>
    </source>
</evidence>
<evidence type="ECO:0000256" key="2">
    <source>
        <dbReference type="SAM" id="MobiDB-lite"/>
    </source>
</evidence>
<comment type="caution">
    <text evidence="3">The sequence shown here is derived from an EMBL/GenBank/DDBJ whole genome shotgun (WGS) entry which is preliminary data.</text>
</comment>
<accession>A0A1Q8S7W4</accession>
<dbReference type="Proteomes" id="UP000186583">
    <property type="component" value="Unassembled WGS sequence"/>
</dbReference>
<feature type="compositionally biased region" description="Low complexity" evidence="2">
    <location>
        <begin position="33"/>
        <end position="43"/>
    </location>
</feature>
<feature type="region of interest" description="Disordered" evidence="2">
    <location>
        <begin position="451"/>
        <end position="513"/>
    </location>
</feature>
<organism evidence="3 4">
    <name type="scientific">Colletotrichum chlorophyti</name>
    <dbReference type="NCBI Taxonomy" id="708187"/>
    <lineage>
        <taxon>Eukaryota</taxon>
        <taxon>Fungi</taxon>
        <taxon>Dikarya</taxon>
        <taxon>Ascomycota</taxon>
        <taxon>Pezizomycotina</taxon>
        <taxon>Sordariomycetes</taxon>
        <taxon>Hypocreomycetidae</taxon>
        <taxon>Glomerellales</taxon>
        <taxon>Glomerellaceae</taxon>
        <taxon>Colletotrichum</taxon>
    </lineage>
</organism>
<feature type="compositionally biased region" description="Polar residues" evidence="2">
    <location>
        <begin position="484"/>
        <end position="499"/>
    </location>
</feature>
<proteinExistence type="predicted"/>
<dbReference type="AlphaFoldDB" id="A0A1Q8S7W4"/>
<dbReference type="EMBL" id="MPGH01000008">
    <property type="protein sequence ID" value="OLN97502.1"/>
    <property type="molecule type" value="Genomic_DNA"/>
</dbReference>
<evidence type="ECO:0000313" key="3">
    <source>
        <dbReference type="EMBL" id="OLN97502.1"/>
    </source>
</evidence>
<feature type="coiled-coil region" evidence="1">
    <location>
        <begin position="67"/>
        <end position="94"/>
    </location>
</feature>
<keyword evidence="1" id="KW-0175">Coiled coil</keyword>
<feature type="coiled-coil region" evidence="1">
    <location>
        <begin position="125"/>
        <end position="159"/>
    </location>
</feature>
<name>A0A1Q8S7W4_9PEZI</name>
<dbReference type="OrthoDB" id="3553547at2759"/>
<sequence>MVERDRKLITDVITDKVSRLESSWNSVPSLMHSDASSVSSAASMDNTEDTDGVQSLWVQMKERRSSLNSIKQTMAGKRKALRELRRRRDEADNSFMNMLRPILVEGLQGLSAKADGLLDRRFGEMQRLRSEYNGLESECEGLEIKIDEEEDNLNNIETRFFSLLAAGGARDVQASVHWEFSEDDRYGDQSDIPYELTGISRYGPSEDAHPLWEDLVSAIGDLSNAQEDYQDLLLLHEQYTYEMTVRRSAGRESNAEEMEFLNEFPKDENEKRMLVSRLVEEVGKLKKICEEKGAMKKHPSFKIALALDSNIGEDMSLDSSPSQPRTLAHGQFAEILSCPDHVLQVEPVTALEELKRAARLPANDPSRPSRLYVAQKEFGISRLVNESKHGDKSDFVTRWLLYNLRTSPLAVELLYSTFVHTVRRTIENRQRWQQDVLFHWWRDGAVKPPEEFSSPLTGSGMASPVPDPSLEQASMPPERDMRYATSSRAATENLSSGSFQAYPEKPSRSTTVH</sequence>
<reference evidence="3 4" key="1">
    <citation type="submission" date="2016-11" db="EMBL/GenBank/DDBJ databases">
        <title>Draft Genome Assembly of Colletotrichum chlorophyti a pathogen of herbaceous plants.</title>
        <authorList>
            <person name="Gan P."/>
            <person name="Narusaka M."/>
            <person name="Tsushima A."/>
            <person name="Narusaka Y."/>
            <person name="Takano Y."/>
            <person name="Shirasu K."/>
        </authorList>
    </citation>
    <scope>NUCLEOTIDE SEQUENCE [LARGE SCALE GENOMIC DNA]</scope>
    <source>
        <strain evidence="3 4">NTL11</strain>
    </source>
</reference>
<gene>
    <name evidence="3" type="ORF">CCHL11_01299</name>
</gene>
<protein>
    <submittedName>
        <fullName evidence="3">Uncharacterized protein</fullName>
    </submittedName>
</protein>
<feature type="region of interest" description="Disordered" evidence="2">
    <location>
        <begin position="27"/>
        <end position="48"/>
    </location>
</feature>
<evidence type="ECO:0000256" key="1">
    <source>
        <dbReference type="SAM" id="Coils"/>
    </source>
</evidence>
<keyword evidence="4" id="KW-1185">Reference proteome</keyword>